<evidence type="ECO:0000256" key="2">
    <source>
        <dbReference type="ARBA" id="ARBA00022679"/>
    </source>
</evidence>
<dbReference type="InterPro" id="IPR000719">
    <property type="entry name" value="Prot_kinase_dom"/>
</dbReference>
<evidence type="ECO:0000256" key="11">
    <source>
        <dbReference type="PROSITE-ProRule" id="PRU10141"/>
    </source>
</evidence>
<dbReference type="HOGENOM" id="CLU_000288_63_23_1"/>
<evidence type="ECO:0000313" key="17">
    <source>
        <dbReference type="Proteomes" id="UP000002051"/>
    </source>
</evidence>
<dbReference type="Gramene" id="rna9403">
    <property type="protein sequence ID" value="RHN73578.1"/>
    <property type="gene ID" value="gene9403"/>
</dbReference>
<keyword evidence="1 12" id="KW-0723">Serine/threonine-protein kinase</keyword>
<reference evidence="14 17" key="2">
    <citation type="journal article" date="2014" name="BMC Genomics">
        <title>An improved genome release (version Mt4.0) for the model legume Medicago truncatula.</title>
        <authorList>
            <person name="Tang H."/>
            <person name="Krishnakumar V."/>
            <person name="Bidwell S."/>
            <person name="Rosen B."/>
            <person name="Chan A."/>
            <person name="Zhou S."/>
            <person name="Gentzbittel L."/>
            <person name="Childs K.L."/>
            <person name="Yandell M."/>
            <person name="Gundlach H."/>
            <person name="Mayer K.F."/>
            <person name="Schwartz D.C."/>
            <person name="Town C.D."/>
        </authorList>
    </citation>
    <scope>GENOME REANNOTATION</scope>
    <source>
        <strain evidence="14">A17</strain>
        <strain evidence="16 17">cv. Jemalong A17</strain>
    </source>
</reference>
<evidence type="ECO:0000259" key="13">
    <source>
        <dbReference type="PROSITE" id="PS50011"/>
    </source>
</evidence>
<evidence type="ECO:0000313" key="14">
    <source>
        <dbReference type="EMBL" id="KEH37501.1"/>
    </source>
</evidence>
<evidence type="ECO:0000256" key="5">
    <source>
        <dbReference type="ARBA" id="ARBA00022840"/>
    </source>
</evidence>
<dbReference type="GO" id="GO:0004674">
    <property type="term" value="F:protein serine/threonine kinase activity"/>
    <property type="evidence" value="ECO:0000318"/>
    <property type="project" value="GO_Central"/>
</dbReference>
<evidence type="ECO:0000313" key="16">
    <source>
        <dbReference type="EnsemblPlants" id="KEH37501"/>
    </source>
</evidence>
<dbReference type="GO" id="GO:0005524">
    <property type="term" value="F:ATP binding"/>
    <property type="evidence" value="ECO:0007669"/>
    <property type="project" value="UniProtKB-UniRule"/>
</dbReference>
<comment type="similarity">
    <text evidence="6">Belongs to the protein kinase superfamily. STE Ser/Thr protein kinase family. MAP kinase kinase subfamily.</text>
</comment>
<evidence type="ECO:0000313" key="15">
    <source>
        <dbReference type="EMBL" id="RHN73578.1"/>
    </source>
</evidence>
<dbReference type="InterPro" id="IPR017441">
    <property type="entry name" value="Protein_kinase_ATP_BS"/>
</dbReference>
<dbReference type="GO" id="GO:0004708">
    <property type="term" value="F:MAP kinase kinase activity"/>
    <property type="evidence" value="ECO:0007669"/>
    <property type="project" value="UniProtKB-EC"/>
</dbReference>
<dbReference type="OrthoDB" id="10252354at2759"/>
<dbReference type="AlphaFoldDB" id="A0A072V792"/>
<dbReference type="PANTHER" id="PTHR48013">
    <property type="entry name" value="DUAL SPECIFICITY MITOGEN-ACTIVATED PROTEIN KINASE KINASE 5-RELATED"/>
    <property type="match status" value="1"/>
</dbReference>
<feature type="domain" description="Protein kinase" evidence="13">
    <location>
        <begin position="70"/>
        <end position="334"/>
    </location>
</feature>
<evidence type="ECO:0000256" key="6">
    <source>
        <dbReference type="ARBA" id="ARBA00038035"/>
    </source>
</evidence>
<keyword evidence="4 14" id="KW-0418">Kinase</keyword>
<keyword evidence="2 15" id="KW-0808">Transferase</keyword>
<dbReference type="PROSITE" id="PS00107">
    <property type="entry name" value="PROTEIN_KINASE_ATP"/>
    <property type="match status" value="1"/>
</dbReference>
<dbReference type="CDD" id="cd06623">
    <property type="entry name" value="PKc_MAPKK_plant_like"/>
    <property type="match status" value="1"/>
</dbReference>
<protein>
    <recommendedName>
        <fullName evidence="7">mitogen-activated protein kinase kinase</fullName>
        <ecNumber evidence="7">2.7.12.2</ecNumber>
    </recommendedName>
</protein>
<dbReference type="InterPro" id="IPR011009">
    <property type="entry name" value="Kinase-like_dom_sf"/>
</dbReference>
<dbReference type="GO" id="GO:0005737">
    <property type="term" value="C:cytoplasm"/>
    <property type="evidence" value="ECO:0000318"/>
    <property type="project" value="GO_Central"/>
</dbReference>
<keyword evidence="5 11" id="KW-0067">ATP-binding</keyword>
<dbReference type="EC" id="2.7.12.2" evidence="7"/>
<dbReference type="EMBL" id="PSQE01000002">
    <property type="protein sequence ID" value="RHN73578.1"/>
    <property type="molecule type" value="Genomic_DNA"/>
</dbReference>
<evidence type="ECO:0000256" key="9">
    <source>
        <dbReference type="ARBA" id="ARBA00049299"/>
    </source>
</evidence>
<dbReference type="Pfam" id="PF00069">
    <property type="entry name" value="Pkinase"/>
    <property type="match status" value="1"/>
</dbReference>
<dbReference type="STRING" id="3880.A0A072V792"/>
<dbReference type="Proteomes" id="UP000002051">
    <property type="component" value="Chromosome 2"/>
</dbReference>
<gene>
    <name evidence="16" type="primary">25486433</name>
    <name evidence="14" type="ordered locus">MTR_2g040510</name>
    <name evidence="15" type="ORF">MtrunA17_Chr2g0299991</name>
</gene>
<dbReference type="Gene3D" id="3.30.200.20">
    <property type="entry name" value="Phosphorylase Kinase, domain 1"/>
    <property type="match status" value="1"/>
</dbReference>
<reference evidence="15" key="4">
    <citation type="journal article" date="2018" name="Nat. Plants">
        <title>Whole-genome landscape of Medicago truncatula symbiotic genes.</title>
        <authorList>
            <person name="Pecrix Y."/>
            <person name="Gamas P."/>
            <person name="Carrere S."/>
        </authorList>
    </citation>
    <scope>NUCLEOTIDE SEQUENCE</scope>
    <source>
        <tissue evidence="15">Leaves</tissue>
    </source>
</reference>
<evidence type="ECO:0000256" key="3">
    <source>
        <dbReference type="ARBA" id="ARBA00022741"/>
    </source>
</evidence>
<dbReference type="Gene3D" id="1.10.510.10">
    <property type="entry name" value="Transferase(Phosphotransferase) domain 1"/>
    <property type="match status" value="1"/>
</dbReference>
<evidence type="ECO:0000256" key="4">
    <source>
        <dbReference type="ARBA" id="ARBA00022777"/>
    </source>
</evidence>
<dbReference type="InterPro" id="IPR008271">
    <property type="entry name" value="Ser/Thr_kinase_AS"/>
</dbReference>
<reference evidence="16" key="3">
    <citation type="submission" date="2015-04" db="UniProtKB">
        <authorList>
            <consortium name="EnsemblPlants"/>
        </authorList>
    </citation>
    <scope>IDENTIFICATION</scope>
    <source>
        <strain evidence="16">cv. Jemalong A17</strain>
    </source>
</reference>
<comment type="catalytic activity">
    <reaction evidence="10">
        <text>L-tyrosyl-[protein] + ATP = O-phospho-L-tyrosyl-[protein] + ADP + H(+)</text>
        <dbReference type="Rhea" id="RHEA:10596"/>
        <dbReference type="Rhea" id="RHEA-COMP:10136"/>
        <dbReference type="Rhea" id="RHEA-COMP:20101"/>
        <dbReference type="ChEBI" id="CHEBI:15378"/>
        <dbReference type="ChEBI" id="CHEBI:30616"/>
        <dbReference type="ChEBI" id="CHEBI:46858"/>
        <dbReference type="ChEBI" id="CHEBI:61978"/>
        <dbReference type="ChEBI" id="CHEBI:456216"/>
        <dbReference type="EC" id="2.7.12.2"/>
    </reaction>
</comment>
<evidence type="ECO:0000256" key="1">
    <source>
        <dbReference type="ARBA" id="ARBA00022527"/>
    </source>
</evidence>
<sequence>MKKGCLAPNLKLNVPSSNQASFAKFLTQSGTFKEGNLLVNKDGVRIVSQSEVETQPPIKPIDNQISLAEIDTIKVIGKGNGGIVQLVQHKWTNQFFALKQIQMNLEDATCKQIAKELKINQSALCPYVVVCYQSIYDNGTISIILEYMDGGSLEDLLNKVKTIPEPFLAAICKQVLKGLMYLHHEKHIIHRDLKPSNILINHRGEVKITDFGVSAIMESTSGQANTFIGTYNYMSPERIKASDSEQGYNYKSDIWSLGLMLLKCATGKFPYTPPDNSEGWENLFLLIEAIVEKPSPSAPPDECSPEFCSFISACLQKNPRDRPSTRNLLRHPFVNMYDDLHVDLSDYFSNAGSTLATISN</sequence>
<dbReference type="PROSITE" id="PS50011">
    <property type="entry name" value="PROTEIN_KINASE_DOM"/>
    <property type="match status" value="1"/>
</dbReference>
<evidence type="ECO:0000256" key="7">
    <source>
        <dbReference type="ARBA" id="ARBA00038999"/>
    </source>
</evidence>
<dbReference type="SMART" id="SM00220">
    <property type="entry name" value="S_TKc"/>
    <property type="match status" value="1"/>
</dbReference>
<keyword evidence="17" id="KW-1185">Reference proteome</keyword>
<name>A0A072V792_MEDTR</name>
<dbReference type="FunFam" id="3.30.200.20:FF:000716">
    <property type="entry name" value="Mitogen-activated protein kinase kinase 1"/>
    <property type="match status" value="1"/>
</dbReference>
<dbReference type="EMBL" id="CM001218">
    <property type="protein sequence ID" value="KEH37501.1"/>
    <property type="molecule type" value="Genomic_DNA"/>
</dbReference>
<comment type="catalytic activity">
    <reaction evidence="9">
        <text>L-threonyl-[protein] + ATP = O-phospho-L-threonyl-[protein] + ADP + H(+)</text>
        <dbReference type="Rhea" id="RHEA:46608"/>
        <dbReference type="Rhea" id="RHEA-COMP:11060"/>
        <dbReference type="Rhea" id="RHEA-COMP:11605"/>
        <dbReference type="ChEBI" id="CHEBI:15378"/>
        <dbReference type="ChEBI" id="CHEBI:30013"/>
        <dbReference type="ChEBI" id="CHEBI:30616"/>
        <dbReference type="ChEBI" id="CHEBI:61977"/>
        <dbReference type="ChEBI" id="CHEBI:456216"/>
        <dbReference type="EC" id="2.7.12.2"/>
    </reaction>
</comment>
<evidence type="ECO:0000256" key="10">
    <source>
        <dbReference type="ARBA" id="ARBA00051693"/>
    </source>
</evidence>
<comment type="catalytic activity">
    <reaction evidence="8">
        <text>L-seryl-[protein] + ATP = O-phospho-L-seryl-[protein] + ADP + H(+)</text>
        <dbReference type="Rhea" id="RHEA:17989"/>
        <dbReference type="Rhea" id="RHEA-COMP:9863"/>
        <dbReference type="Rhea" id="RHEA-COMP:11604"/>
        <dbReference type="ChEBI" id="CHEBI:15378"/>
        <dbReference type="ChEBI" id="CHEBI:29999"/>
        <dbReference type="ChEBI" id="CHEBI:30616"/>
        <dbReference type="ChEBI" id="CHEBI:83421"/>
        <dbReference type="ChEBI" id="CHEBI:456216"/>
        <dbReference type="EC" id="2.7.12.2"/>
    </reaction>
</comment>
<dbReference type="EnsemblPlants" id="KEH37501">
    <property type="protein sequence ID" value="KEH37501"/>
    <property type="gene ID" value="MTR_2g040510"/>
</dbReference>
<organism evidence="14 17">
    <name type="scientific">Medicago truncatula</name>
    <name type="common">Barrel medic</name>
    <name type="synonym">Medicago tribuloides</name>
    <dbReference type="NCBI Taxonomy" id="3880"/>
    <lineage>
        <taxon>Eukaryota</taxon>
        <taxon>Viridiplantae</taxon>
        <taxon>Streptophyta</taxon>
        <taxon>Embryophyta</taxon>
        <taxon>Tracheophyta</taxon>
        <taxon>Spermatophyta</taxon>
        <taxon>Magnoliopsida</taxon>
        <taxon>eudicotyledons</taxon>
        <taxon>Gunneridae</taxon>
        <taxon>Pentapetalae</taxon>
        <taxon>rosids</taxon>
        <taxon>fabids</taxon>
        <taxon>Fabales</taxon>
        <taxon>Fabaceae</taxon>
        <taxon>Papilionoideae</taxon>
        <taxon>50 kb inversion clade</taxon>
        <taxon>NPAAA clade</taxon>
        <taxon>Hologalegina</taxon>
        <taxon>IRL clade</taxon>
        <taxon>Trifolieae</taxon>
        <taxon>Medicago</taxon>
    </lineage>
</organism>
<dbReference type="FunFam" id="1.10.510.10:FF:000285">
    <property type="entry name" value="Mitogen-activated protein kinase kinase 6"/>
    <property type="match status" value="1"/>
</dbReference>
<dbReference type="GO" id="GO:0051707">
    <property type="term" value="P:response to other organism"/>
    <property type="evidence" value="ECO:0007669"/>
    <property type="project" value="UniProtKB-ARBA"/>
</dbReference>
<dbReference type="SUPFAM" id="SSF56112">
    <property type="entry name" value="Protein kinase-like (PK-like)"/>
    <property type="match status" value="1"/>
</dbReference>
<dbReference type="Proteomes" id="UP000265566">
    <property type="component" value="Chromosome 2"/>
</dbReference>
<evidence type="ECO:0000256" key="12">
    <source>
        <dbReference type="RuleBase" id="RU000304"/>
    </source>
</evidence>
<keyword evidence="3 11" id="KW-0547">Nucleotide-binding</keyword>
<dbReference type="PANTHER" id="PTHR48013:SF32">
    <property type="entry name" value="MITOGEN-ACTIVATED PROTEIN KINASE KINASE 2-LIKE"/>
    <property type="match status" value="1"/>
</dbReference>
<reference evidence="14 17" key="1">
    <citation type="journal article" date="2011" name="Nature">
        <title>The Medicago genome provides insight into the evolution of rhizobial symbioses.</title>
        <authorList>
            <person name="Young N.D."/>
            <person name="Debelle F."/>
            <person name="Oldroyd G.E."/>
            <person name="Geurts R."/>
            <person name="Cannon S.B."/>
            <person name="Udvardi M.K."/>
            <person name="Benedito V.A."/>
            <person name="Mayer K.F."/>
            <person name="Gouzy J."/>
            <person name="Schoof H."/>
            <person name="Van de Peer Y."/>
            <person name="Proost S."/>
            <person name="Cook D.R."/>
            <person name="Meyers B.C."/>
            <person name="Spannagl M."/>
            <person name="Cheung F."/>
            <person name="De Mita S."/>
            <person name="Krishnakumar V."/>
            <person name="Gundlach H."/>
            <person name="Zhou S."/>
            <person name="Mudge J."/>
            <person name="Bharti A.K."/>
            <person name="Murray J.D."/>
            <person name="Naoumkina M.A."/>
            <person name="Rosen B."/>
            <person name="Silverstein K.A."/>
            <person name="Tang H."/>
            <person name="Rombauts S."/>
            <person name="Zhao P.X."/>
            <person name="Zhou P."/>
            <person name="Barbe V."/>
            <person name="Bardou P."/>
            <person name="Bechner M."/>
            <person name="Bellec A."/>
            <person name="Berger A."/>
            <person name="Berges H."/>
            <person name="Bidwell S."/>
            <person name="Bisseling T."/>
            <person name="Choisne N."/>
            <person name="Couloux A."/>
            <person name="Denny R."/>
            <person name="Deshpande S."/>
            <person name="Dai X."/>
            <person name="Doyle J.J."/>
            <person name="Dudez A.M."/>
            <person name="Farmer A.D."/>
            <person name="Fouteau S."/>
            <person name="Franken C."/>
            <person name="Gibelin C."/>
            <person name="Gish J."/>
            <person name="Goldstein S."/>
            <person name="Gonzalez A.J."/>
            <person name="Green P.J."/>
            <person name="Hallab A."/>
            <person name="Hartog M."/>
            <person name="Hua A."/>
            <person name="Humphray S.J."/>
            <person name="Jeong D.H."/>
            <person name="Jing Y."/>
            <person name="Jocker A."/>
            <person name="Kenton S.M."/>
            <person name="Kim D.J."/>
            <person name="Klee K."/>
            <person name="Lai H."/>
            <person name="Lang C."/>
            <person name="Lin S."/>
            <person name="Macmil S.L."/>
            <person name="Magdelenat G."/>
            <person name="Matthews L."/>
            <person name="McCorrison J."/>
            <person name="Monaghan E.L."/>
            <person name="Mun J.H."/>
            <person name="Najar F.Z."/>
            <person name="Nicholson C."/>
            <person name="Noirot C."/>
            <person name="O'Bleness M."/>
            <person name="Paule C.R."/>
            <person name="Poulain J."/>
            <person name="Prion F."/>
            <person name="Qin B."/>
            <person name="Qu C."/>
            <person name="Retzel E.F."/>
            <person name="Riddle C."/>
            <person name="Sallet E."/>
            <person name="Samain S."/>
            <person name="Samson N."/>
            <person name="Sanders I."/>
            <person name="Saurat O."/>
            <person name="Scarpelli C."/>
            <person name="Schiex T."/>
            <person name="Segurens B."/>
            <person name="Severin A.J."/>
            <person name="Sherrier D.J."/>
            <person name="Shi R."/>
            <person name="Sims S."/>
            <person name="Singer S.R."/>
            <person name="Sinharoy S."/>
            <person name="Sterck L."/>
            <person name="Viollet A."/>
            <person name="Wang B.B."/>
            <person name="Wang K."/>
            <person name="Wang M."/>
            <person name="Wang X."/>
            <person name="Warfsmann J."/>
            <person name="Weissenbach J."/>
            <person name="White D.D."/>
            <person name="White J.D."/>
            <person name="Wiley G.B."/>
            <person name="Wincker P."/>
            <person name="Xing Y."/>
            <person name="Yang L."/>
            <person name="Yao Z."/>
            <person name="Ying F."/>
            <person name="Zhai J."/>
            <person name="Zhou L."/>
            <person name="Zuber A."/>
            <person name="Denarie J."/>
            <person name="Dixon R.A."/>
            <person name="May G.D."/>
            <person name="Schwartz D.C."/>
            <person name="Rogers J."/>
            <person name="Quetier F."/>
            <person name="Town C.D."/>
            <person name="Roe B.A."/>
        </authorList>
    </citation>
    <scope>NUCLEOTIDE SEQUENCE [LARGE SCALE GENOMIC DNA]</scope>
    <source>
        <strain evidence="14">A17</strain>
        <strain evidence="16 17">cv. Jemalong A17</strain>
    </source>
</reference>
<evidence type="ECO:0000256" key="8">
    <source>
        <dbReference type="ARBA" id="ARBA00049014"/>
    </source>
</evidence>
<proteinExistence type="inferred from homology"/>
<accession>A0A072V792</accession>
<feature type="binding site" evidence="11">
    <location>
        <position position="99"/>
    </location>
    <ligand>
        <name>ATP</name>
        <dbReference type="ChEBI" id="CHEBI:30616"/>
    </ligand>
</feature>
<dbReference type="KEGG" id="mtr:25486433"/>
<dbReference type="PROSITE" id="PS00108">
    <property type="entry name" value="PROTEIN_KINASE_ST"/>
    <property type="match status" value="1"/>
</dbReference>